<dbReference type="SMART" id="SM00503">
    <property type="entry name" value="SynN"/>
    <property type="match status" value="1"/>
</dbReference>
<evidence type="ECO:0000259" key="9">
    <source>
        <dbReference type="PROSITE" id="PS50157"/>
    </source>
</evidence>
<dbReference type="InterPro" id="IPR006012">
    <property type="entry name" value="Syntaxin/epimorphin_CS"/>
</dbReference>
<keyword evidence="5" id="KW-0479">Metal-binding</keyword>
<keyword evidence="8" id="KW-0812">Transmembrane</keyword>
<evidence type="ECO:0000256" key="4">
    <source>
        <dbReference type="ARBA" id="ARBA00022775"/>
    </source>
</evidence>
<dbReference type="PROSITE" id="PS00028">
    <property type="entry name" value="ZINC_FINGER_C2H2_1"/>
    <property type="match status" value="1"/>
</dbReference>
<feature type="domain" description="C2H2-type" evidence="9">
    <location>
        <begin position="370"/>
        <end position="396"/>
    </location>
</feature>
<dbReference type="GO" id="GO:0006886">
    <property type="term" value="P:intracellular protein transport"/>
    <property type="evidence" value="ECO:0007669"/>
    <property type="project" value="InterPro"/>
</dbReference>
<evidence type="ECO:0008006" key="13">
    <source>
        <dbReference type="Google" id="ProtNLM"/>
    </source>
</evidence>
<dbReference type="InterPro" id="IPR036236">
    <property type="entry name" value="Znf_C2H2_sf"/>
</dbReference>
<dbReference type="PANTHER" id="PTHR19957">
    <property type="entry name" value="SYNTAXIN"/>
    <property type="match status" value="1"/>
</dbReference>
<dbReference type="PROSITE" id="PS50157">
    <property type="entry name" value="ZINC_FINGER_C2H2_2"/>
    <property type="match status" value="2"/>
</dbReference>
<dbReference type="PROSITE" id="PS50192">
    <property type="entry name" value="T_SNARE"/>
    <property type="match status" value="1"/>
</dbReference>
<comment type="subcellular location">
    <subcellularLocation>
        <location evidence="1">Membrane</location>
        <topology evidence="1">Single-pass type IV membrane protein</topology>
    </subcellularLocation>
</comment>
<dbReference type="GO" id="GO:0005484">
    <property type="term" value="F:SNAP receptor activity"/>
    <property type="evidence" value="ECO:0007669"/>
    <property type="project" value="InterPro"/>
</dbReference>
<dbReference type="GO" id="GO:0006836">
    <property type="term" value="P:neurotransmitter transport"/>
    <property type="evidence" value="ECO:0007669"/>
    <property type="project" value="UniProtKB-KW"/>
</dbReference>
<dbReference type="InterPro" id="IPR000727">
    <property type="entry name" value="T_SNARE_dom"/>
</dbReference>
<evidence type="ECO:0000256" key="2">
    <source>
        <dbReference type="ARBA" id="ARBA00009063"/>
    </source>
</evidence>
<dbReference type="EMBL" id="JAUCMV010000001">
    <property type="protein sequence ID" value="KAK0422819.1"/>
    <property type="molecule type" value="Genomic_DNA"/>
</dbReference>
<dbReference type="InterPro" id="IPR010989">
    <property type="entry name" value="SNARE"/>
</dbReference>
<feature type="transmembrane region" description="Helical" evidence="8">
    <location>
        <begin position="253"/>
        <end position="274"/>
    </location>
</feature>
<feature type="coiled-coil region" evidence="7">
    <location>
        <begin position="111"/>
        <end position="138"/>
    </location>
</feature>
<evidence type="ECO:0000256" key="7">
    <source>
        <dbReference type="SAM" id="Coils"/>
    </source>
</evidence>
<reference evidence="11" key="1">
    <citation type="submission" date="2023-06" db="EMBL/GenBank/DDBJ databases">
        <title>Genomic analysis of the entomopathogenic nematode Steinernema hermaphroditum.</title>
        <authorList>
            <person name="Schwarz E.M."/>
            <person name="Heppert J.K."/>
            <person name="Baniya A."/>
            <person name="Schwartz H.T."/>
            <person name="Tan C.-H."/>
            <person name="Antoshechkin I."/>
            <person name="Sternberg P.W."/>
            <person name="Goodrich-Blair H."/>
            <person name="Dillman A.R."/>
        </authorList>
    </citation>
    <scope>NUCLEOTIDE SEQUENCE</scope>
    <source>
        <strain evidence="11">PS9179</strain>
        <tissue evidence="11">Whole animal</tissue>
    </source>
</reference>
<name>A0AA39IGH7_9BILA</name>
<dbReference type="AlphaFoldDB" id="A0AA39IGH7"/>
<dbReference type="SUPFAM" id="SSF57667">
    <property type="entry name" value="beta-beta-alpha zinc fingers"/>
    <property type="match status" value="1"/>
</dbReference>
<proteinExistence type="inferred from homology"/>
<feature type="domain" description="C2H2-type" evidence="9">
    <location>
        <begin position="342"/>
        <end position="369"/>
    </location>
</feature>
<dbReference type="GO" id="GO:0008270">
    <property type="term" value="F:zinc ion binding"/>
    <property type="evidence" value="ECO:0007669"/>
    <property type="project" value="UniProtKB-KW"/>
</dbReference>
<dbReference type="Pfam" id="PF05739">
    <property type="entry name" value="SNARE"/>
    <property type="match status" value="1"/>
</dbReference>
<dbReference type="InterPro" id="IPR006011">
    <property type="entry name" value="Syntaxin_N"/>
</dbReference>
<keyword evidence="8" id="KW-0472">Membrane</keyword>
<evidence type="ECO:0000256" key="6">
    <source>
        <dbReference type="RuleBase" id="RU003858"/>
    </source>
</evidence>
<dbReference type="Gene3D" id="1.20.5.110">
    <property type="match status" value="1"/>
</dbReference>
<evidence type="ECO:0000256" key="8">
    <source>
        <dbReference type="SAM" id="Phobius"/>
    </source>
</evidence>
<dbReference type="GO" id="GO:0008021">
    <property type="term" value="C:synaptic vesicle"/>
    <property type="evidence" value="ECO:0007669"/>
    <property type="project" value="TreeGrafter"/>
</dbReference>
<dbReference type="Gene3D" id="1.20.58.70">
    <property type="match status" value="1"/>
</dbReference>
<sequence length="396" mass="45023">MSQFIPEGDFTFYPPLPISPIRPPRKKTMQRDIEIGTTDLPSRIASNVQQLNVLVQRFEQLANKIGSPEDGESAKNVRNSLKHEINQMTATTSAMLQELTSAGADAFGGAARQAKIQREKLANDLMAVLNRLQAAQRIAAAREQETMRAVAIEDSRLSSEDAQEQNTQMQMQKQHQINLAEIRDRQMALNQLEQDITDVNHIFKDLARIVHEQGDMVDSIEANVEHAQMHVEQGATNVQRALHYQKKAQQKKLMLLIFFIAFLCIVMLVIYLYLKSPFCSVDFTRGADALHSFISGVVAFLWEREEVAEEVRVPRVWRLRLAEVPPDRPHADPHGGGGGKPFAFRLCPKRFADASNLRVHEKTHSPEKTFQCADCHKRFALSLYLKKHVKRRHHKP</sequence>
<dbReference type="Pfam" id="PF14523">
    <property type="entry name" value="Syntaxin_2"/>
    <property type="match status" value="1"/>
</dbReference>
<dbReference type="GO" id="GO:0031201">
    <property type="term" value="C:SNARE complex"/>
    <property type="evidence" value="ECO:0007669"/>
    <property type="project" value="TreeGrafter"/>
</dbReference>
<evidence type="ECO:0000313" key="11">
    <source>
        <dbReference type="EMBL" id="KAK0422819.1"/>
    </source>
</evidence>
<feature type="domain" description="T-SNARE coiled-coil homology" evidence="10">
    <location>
        <begin position="179"/>
        <end position="241"/>
    </location>
</feature>
<dbReference type="PANTHER" id="PTHR19957:SF411">
    <property type="entry name" value="LD23667P"/>
    <property type="match status" value="1"/>
</dbReference>
<accession>A0AA39IGH7</accession>
<evidence type="ECO:0000313" key="12">
    <source>
        <dbReference type="Proteomes" id="UP001175271"/>
    </source>
</evidence>
<dbReference type="PROSITE" id="PS00914">
    <property type="entry name" value="SYNTAXIN"/>
    <property type="match status" value="1"/>
</dbReference>
<dbReference type="GO" id="GO:0000149">
    <property type="term" value="F:SNARE binding"/>
    <property type="evidence" value="ECO:0007669"/>
    <property type="project" value="TreeGrafter"/>
</dbReference>
<dbReference type="SMART" id="SM00355">
    <property type="entry name" value="ZnF_C2H2"/>
    <property type="match status" value="2"/>
</dbReference>
<dbReference type="Gene3D" id="3.30.160.60">
    <property type="entry name" value="Classic Zinc Finger"/>
    <property type="match status" value="1"/>
</dbReference>
<evidence type="ECO:0000256" key="5">
    <source>
        <dbReference type="PROSITE-ProRule" id="PRU00042"/>
    </source>
</evidence>
<dbReference type="Pfam" id="PF00096">
    <property type="entry name" value="zf-C2H2"/>
    <property type="match status" value="1"/>
</dbReference>
<keyword evidence="7" id="KW-0175">Coiled coil</keyword>
<dbReference type="GO" id="GO:0048278">
    <property type="term" value="P:vesicle docking"/>
    <property type="evidence" value="ECO:0007669"/>
    <property type="project" value="TreeGrafter"/>
</dbReference>
<keyword evidence="8" id="KW-1133">Transmembrane helix</keyword>
<dbReference type="SUPFAM" id="SSF47661">
    <property type="entry name" value="t-snare proteins"/>
    <property type="match status" value="1"/>
</dbReference>
<comment type="similarity">
    <text evidence="2 6">Belongs to the syntaxin family.</text>
</comment>
<gene>
    <name evidence="11" type="ORF">QR680_007805</name>
</gene>
<dbReference type="Proteomes" id="UP001175271">
    <property type="component" value="Unassembled WGS sequence"/>
</dbReference>
<keyword evidence="4" id="KW-0532">Neurotransmitter transport</keyword>
<dbReference type="InterPro" id="IPR045242">
    <property type="entry name" value="Syntaxin"/>
</dbReference>
<keyword evidence="5" id="KW-0863">Zinc-finger</keyword>
<evidence type="ECO:0000259" key="10">
    <source>
        <dbReference type="PROSITE" id="PS50192"/>
    </source>
</evidence>
<protein>
    <recommendedName>
        <fullName evidence="13">t-SNARE coiled-coil homology domain-containing protein</fullName>
    </recommendedName>
</protein>
<evidence type="ECO:0000256" key="1">
    <source>
        <dbReference type="ARBA" id="ARBA00004211"/>
    </source>
</evidence>
<keyword evidence="5" id="KW-0862">Zinc</keyword>
<comment type="caution">
    <text evidence="11">The sequence shown here is derived from an EMBL/GenBank/DDBJ whole genome shotgun (WGS) entry which is preliminary data.</text>
</comment>
<evidence type="ECO:0000256" key="3">
    <source>
        <dbReference type="ARBA" id="ARBA00022448"/>
    </source>
</evidence>
<dbReference type="GO" id="GO:0006906">
    <property type="term" value="P:vesicle fusion"/>
    <property type="evidence" value="ECO:0007669"/>
    <property type="project" value="TreeGrafter"/>
</dbReference>
<dbReference type="InterPro" id="IPR013087">
    <property type="entry name" value="Znf_C2H2_type"/>
</dbReference>
<organism evidence="11 12">
    <name type="scientific">Steinernema hermaphroditum</name>
    <dbReference type="NCBI Taxonomy" id="289476"/>
    <lineage>
        <taxon>Eukaryota</taxon>
        <taxon>Metazoa</taxon>
        <taxon>Ecdysozoa</taxon>
        <taxon>Nematoda</taxon>
        <taxon>Chromadorea</taxon>
        <taxon>Rhabditida</taxon>
        <taxon>Tylenchina</taxon>
        <taxon>Panagrolaimomorpha</taxon>
        <taxon>Strongyloidoidea</taxon>
        <taxon>Steinernematidae</taxon>
        <taxon>Steinernema</taxon>
    </lineage>
</organism>
<keyword evidence="3" id="KW-0813">Transport</keyword>
<dbReference type="SMART" id="SM00397">
    <property type="entry name" value="t_SNARE"/>
    <property type="match status" value="1"/>
</dbReference>
<keyword evidence="12" id="KW-1185">Reference proteome</keyword>